<reference evidence="3 4" key="1">
    <citation type="submission" date="2022-04" db="EMBL/GenBank/DDBJ databases">
        <title>Positive selection, recombination, and allopatry shape intraspecific diversity of widespread and dominant cyanobacteria.</title>
        <authorList>
            <person name="Wei J."/>
            <person name="Shu W."/>
            <person name="Hu C."/>
        </authorList>
    </citation>
    <scope>NUCLEOTIDE SEQUENCE [LARGE SCALE GENOMIC DNA]</scope>
    <source>
        <strain evidence="3 4">GB2-A4</strain>
    </source>
</reference>
<dbReference type="InterPro" id="IPR013230">
    <property type="entry name" value="Peptidase_M15A_C"/>
</dbReference>
<evidence type="ECO:0000259" key="2">
    <source>
        <dbReference type="Pfam" id="PF08291"/>
    </source>
</evidence>
<dbReference type="Gene3D" id="3.30.1380.10">
    <property type="match status" value="1"/>
</dbReference>
<name>A0ABV0JD50_9CYAN</name>
<accession>A0ABV0JD50</accession>
<protein>
    <submittedName>
        <fullName evidence="3">D-Ala-D-Ala carboxypeptidase family metallohydrolase</fullName>
    </submittedName>
</protein>
<keyword evidence="3" id="KW-0378">Hydrolase</keyword>
<dbReference type="EMBL" id="JAMPKM010000016">
    <property type="protein sequence ID" value="MEP0819719.1"/>
    <property type="molecule type" value="Genomic_DNA"/>
</dbReference>
<keyword evidence="3" id="KW-0121">Carboxypeptidase</keyword>
<dbReference type="GO" id="GO:0004180">
    <property type="term" value="F:carboxypeptidase activity"/>
    <property type="evidence" value="ECO:0007669"/>
    <property type="project" value="UniProtKB-KW"/>
</dbReference>
<keyword evidence="3" id="KW-0645">Protease</keyword>
<evidence type="ECO:0000313" key="4">
    <source>
        <dbReference type="Proteomes" id="UP001464891"/>
    </source>
</evidence>
<dbReference type="RefSeq" id="WP_190440931.1">
    <property type="nucleotide sequence ID" value="NZ_JAMPKM010000016.1"/>
</dbReference>
<feature type="domain" description="Peptidase M15A C-terminal" evidence="2">
    <location>
        <begin position="453"/>
        <end position="537"/>
    </location>
</feature>
<dbReference type="Proteomes" id="UP001464891">
    <property type="component" value="Unassembled WGS sequence"/>
</dbReference>
<keyword evidence="4" id="KW-1185">Reference proteome</keyword>
<dbReference type="InterPro" id="IPR009045">
    <property type="entry name" value="Zn_M74/Hedgehog-like"/>
</dbReference>
<comment type="caution">
    <text evidence="3">The sequence shown here is derived from an EMBL/GenBank/DDBJ whole genome shotgun (WGS) entry which is preliminary data.</text>
</comment>
<organism evidence="3 4">
    <name type="scientific">Trichocoleus desertorum GB2-A4</name>
    <dbReference type="NCBI Taxonomy" id="2933944"/>
    <lineage>
        <taxon>Bacteria</taxon>
        <taxon>Bacillati</taxon>
        <taxon>Cyanobacteriota</taxon>
        <taxon>Cyanophyceae</taxon>
        <taxon>Leptolyngbyales</taxon>
        <taxon>Trichocoleusaceae</taxon>
        <taxon>Trichocoleus</taxon>
    </lineage>
</organism>
<evidence type="ECO:0000313" key="3">
    <source>
        <dbReference type="EMBL" id="MEP0819719.1"/>
    </source>
</evidence>
<gene>
    <name evidence="3" type="ORF">NC998_21700</name>
</gene>
<dbReference type="SUPFAM" id="SSF55166">
    <property type="entry name" value="Hedgehog/DD-peptidase"/>
    <property type="match status" value="1"/>
</dbReference>
<dbReference type="Pfam" id="PF08291">
    <property type="entry name" value="Peptidase_M15_3"/>
    <property type="match status" value="1"/>
</dbReference>
<proteinExistence type="predicted"/>
<sequence length="555" mass="62455">MAKLTPDQRNYLYLLEAERAGIHKPILAALYQVQGKPTLEDGETGLGIAPANRIPLGQVNTFAAQVQYAANTIRSITDSLVAQGWKATDLWSNEAGRYGNRFIQAVAAGYTPPANNEASARLESSNPQALLQAYLDDLAIDFKAEGLPQNLAYLDSALLTLVDRLPSYYRSLPYQRDAFLEALRIWRKLDSREAAIASLNLKTPVNADPESVDESYLDKALIQFMQSISRNYSGYPHQREALVRLTQLWRQLDSREAAIASLEKDTSPEPGLKIIDPALVAFAQRLPQYYQGKGEQRNALTEAFRLWRGLDSRTTALAALGINPNTLSASTTNKTALTDAATQLDRELLEFIERIPGEYQETEEQREALIRLVQLWRGLTTRDQTIRSLFEDVRRMQQARRDAPEAPPKPKPLILPKRPARWTPGNIQLYASIIPNGTFSWAEATHGGTRMPPDQTTVDAIVRIARLAQQARERIGRPFQVTSWYRPPEINARVGGVSNSRHIVGDAIDFYCDGLTGDQLYWFLDSWWPGGLGRYASFPYLSHIDARSYRARWLR</sequence>
<evidence type="ECO:0000256" key="1">
    <source>
        <dbReference type="SAM" id="MobiDB-lite"/>
    </source>
</evidence>
<feature type="region of interest" description="Disordered" evidence="1">
    <location>
        <begin position="398"/>
        <end position="418"/>
    </location>
</feature>